<feature type="transmembrane region" description="Helical" evidence="6">
    <location>
        <begin position="157"/>
        <end position="182"/>
    </location>
</feature>
<comment type="caution">
    <text evidence="7">The sequence shown here is derived from an EMBL/GenBank/DDBJ whole genome shotgun (WGS) entry which is preliminary data.</text>
</comment>
<dbReference type="GO" id="GO:0005886">
    <property type="term" value="C:plasma membrane"/>
    <property type="evidence" value="ECO:0007669"/>
    <property type="project" value="TreeGrafter"/>
</dbReference>
<evidence type="ECO:0000256" key="3">
    <source>
        <dbReference type="ARBA" id="ARBA00022692"/>
    </source>
</evidence>
<name>A0AAW2ZHQ2_9EUKA</name>
<keyword evidence="8" id="KW-1185">Reference proteome</keyword>
<keyword evidence="5 6" id="KW-0472">Membrane</keyword>
<feature type="transmembrane region" description="Helical" evidence="6">
    <location>
        <begin position="278"/>
        <end position="297"/>
    </location>
</feature>
<feature type="transmembrane region" description="Helical" evidence="6">
    <location>
        <begin position="120"/>
        <end position="145"/>
    </location>
</feature>
<dbReference type="AlphaFoldDB" id="A0AAW2ZHQ2"/>
<dbReference type="PANTHER" id="PTHR15876">
    <property type="entry name" value="TRANSMEMBRANE PROTEIN ADIPOCYTE-ASSOCIATED 1"/>
    <property type="match status" value="1"/>
</dbReference>
<accession>A0AAW2ZHQ2</accession>
<organism evidence="7 8">
    <name type="scientific">Acrasis kona</name>
    <dbReference type="NCBI Taxonomy" id="1008807"/>
    <lineage>
        <taxon>Eukaryota</taxon>
        <taxon>Discoba</taxon>
        <taxon>Heterolobosea</taxon>
        <taxon>Tetramitia</taxon>
        <taxon>Eutetramitia</taxon>
        <taxon>Acrasidae</taxon>
        <taxon>Acrasis</taxon>
    </lineage>
</organism>
<comment type="subcellular location">
    <subcellularLocation>
        <location evidence="1">Membrane</location>
        <topology evidence="1">Multi-pass membrane protein</topology>
    </subcellularLocation>
</comment>
<feature type="transmembrane region" description="Helical" evidence="6">
    <location>
        <begin position="6"/>
        <end position="28"/>
    </location>
</feature>
<evidence type="ECO:0000256" key="6">
    <source>
        <dbReference type="SAM" id="Phobius"/>
    </source>
</evidence>
<comment type="similarity">
    <text evidence="2">Belongs to the UPF0359 family.</text>
</comment>
<dbReference type="InterPro" id="IPR018781">
    <property type="entry name" value="TPRA1/CAND2/CAND8"/>
</dbReference>
<protein>
    <submittedName>
        <fullName evidence="7">Transmembrane protein</fullName>
    </submittedName>
</protein>
<feature type="transmembrane region" description="Helical" evidence="6">
    <location>
        <begin position="206"/>
        <end position="229"/>
    </location>
</feature>
<dbReference type="GO" id="GO:0004930">
    <property type="term" value="F:G protein-coupled receptor activity"/>
    <property type="evidence" value="ECO:0007669"/>
    <property type="project" value="TreeGrafter"/>
</dbReference>
<proteinExistence type="inferred from homology"/>
<dbReference type="PANTHER" id="PTHR15876:SF8">
    <property type="entry name" value="TRANSMEMBRANE PROTEIN ADIPOCYTE-ASSOCIATED 1"/>
    <property type="match status" value="1"/>
</dbReference>
<feature type="transmembrane region" description="Helical" evidence="6">
    <location>
        <begin position="48"/>
        <end position="70"/>
    </location>
</feature>
<sequence>MQTVVGGVDVFSVSTVAPGIIFMIYLLYKLRLSIKILKNTTSLMIPTIYTFVWLVCVLNLMFTLITIIVATSTYHSHLNRNPCGNGTMLYNGTCSHYFTDNTTVIDWTLEKGRDKFNLELFIRITQGLLGFLIEFIELSVVVFMLHHGTTLSKSKVLTRTVLISGIIAAIDNALSMTTLLLFQIDMDITISGETTTMMTIPQKEGAVYEFTSSSVYVLLYLIIMLLPFTRLRDRVPERKSFYIYVAFLCLVDSIQLVGCVLILCCIPTGICFVSMSRFIYFAFYAPMLYGCFLGPVLSKSFYDQVTMELYQEEEEETR</sequence>
<evidence type="ECO:0000256" key="4">
    <source>
        <dbReference type="ARBA" id="ARBA00022989"/>
    </source>
</evidence>
<dbReference type="EMBL" id="JAOPGA020001549">
    <property type="protein sequence ID" value="KAL0489341.1"/>
    <property type="molecule type" value="Genomic_DNA"/>
</dbReference>
<dbReference type="Proteomes" id="UP001431209">
    <property type="component" value="Unassembled WGS sequence"/>
</dbReference>
<evidence type="ECO:0000256" key="2">
    <source>
        <dbReference type="ARBA" id="ARBA00010125"/>
    </source>
</evidence>
<evidence type="ECO:0000313" key="7">
    <source>
        <dbReference type="EMBL" id="KAL0489341.1"/>
    </source>
</evidence>
<feature type="transmembrane region" description="Helical" evidence="6">
    <location>
        <begin position="241"/>
        <end position="272"/>
    </location>
</feature>
<evidence type="ECO:0000313" key="8">
    <source>
        <dbReference type="Proteomes" id="UP001431209"/>
    </source>
</evidence>
<gene>
    <name evidence="7" type="ORF">AKO1_009231</name>
</gene>
<keyword evidence="4 6" id="KW-1133">Transmembrane helix</keyword>
<evidence type="ECO:0000256" key="5">
    <source>
        <dbReference type="ARBA" id="ARBA00023136"/>
    </source>
</evidence>
<evidence type="ECO:0000256" key="1">
    <source>
        <dbReference type="ARBA" id="ARBA00004141"/>
    </source>
</evidence>
<reference evidence="7 8" key="1">
    <citation type="submission" date="2024-03" db="EMBL/GenBank/DDBJ databases">
        <title>The Acrasis kona genome and developmental transcriptomes reveal deep origins of eukaryotic multicellular pathways.</title>
        <authorList>
            <person name="Sheikh S."/>
            <person name="Fu C.-J."/>
            <person name="Brown M.W."/>
            <person name="Baldauf S.L."/>
        </authorList>
    </citation>
    <scope>NUCLEOTIDE SEQUENCE [LARGE SCALE GENOMIC DNA]</scope>
    <source>
        <strain evidence="7 8">ATCC MYA-3509</strain>
    </source>
</reference>
<dbReference type="Pfam" id="PF10160">
    <property type="entry name" value="Tmemb_40"/>
    <property type="match status" value="2"/>
</dbReference>
<keyword evidence="3 6" id="KW-0812">Transmembrane</keyword>